<dbReference type="PRINTS" id="PR00705">
    <property type="entry name" value="PAPAIN"/>
</dbReference>
<dbReference type="InterPro" id="IPR025660">
    <property type="entry name" value="Pept_his_AS"/>
</dbReference>
<dbReference type="Gene3D" id="2.10.25.160">
    <property type="entry name" value="Granulin"/>
    <property type="match status" value="1"/>
</dbReference>
<feature type="region of interest" description="Disordered" evidence="7">
    <location>
        <begin position="356"/>
        <end position="403"/>
    </location>
</feature>
<gene>
    <name evidence="12" type="ORF">D0Y65_031522</name>
</gene>
<dbReference type="AlphaFoldDB" id="A0A445I8R5"/>
<dbReference type="SMART" id="SM00645">
    <property type="entry name" value="Pept_C1"/>
    <property type="match status" value="1"/>
</dbReference>
<dbReference type="GO" id="GO:0006508">
    <property type="term" value="P:proteolysis"/>
    <property type="evidence" value="ECO:0007669"/>
    <property type="project" value="UniProtKB-KW"/>
</dbReference>
<dbReference type="PROSITE" id="PS00139">
    <property type="entry name" value="THIOL_PROTEASE_CYS"/>
    <property type="match status" value="1"/>
</dbReference>
<evidence type="ECO:0000256" key="1">
    <source>
        <dbReference type="ARBA" id="ARBA00008455"/>
    </source>
</evidence>
<dbReference type="SUPFAM" id="SSF54001">
    <property type="entry name" value="Cysteine proteinases"/>
    <property type="match status" value="1"/>
</dbReference>
<keyword evidence="3" id="KW-0378">Hydrolase</keyword>
<evidence type="ECO:0000256" key="4">
    <source>
        <dbReference type="ARBA" id="ARBA00022807"/>
    </source>
</evidence>
<feature type="chain" id="PRO_5019064770" evidence="8">
    <location>
        <begin position="26"/>
        <end position="517"/>
    </location>
</feature>
<feature type="compositionally biased region" description="Pro residues" evidence="7">
    <location>
        <begin position="358"/>
        <end position="403"/>
    </location>
</feature>
<dbReference type="PROSITE" id="PS00639">
    <property type="entry name" value="THIOL_PROTEASE_HIS"/>
    <property type="match status" value="1"/>
</dbReference>
<dbReference type="Pfam" id="PF08246">
    <property type="entry name" value="Inhibitor_I29"/>
    <property type="match status" value="1"/>
</dbReference>
<evidence type="ECO:0000256" key="2">
    <source>
        <dbReference type="ARBA" id="ARBA00022670"/>
    </source>
</evidence>
<evidence type="ECO:0000259" key="11">
    <source>
        <dbReference type="SMART" id="SM00848"/>
    </source>
</evidence>
<evidence type="ECO:0000256" key="6">
    <source>
        <dbReference type="ARBA" id="ARBA00023180"/>
    </source>
</evidence>
<dbReference type="SMART" id="SM00848">
    <property type="entry name" value="Inhibitor_I29"/>
    <property type="match status" value="1"/>
</dbReference>
<dbReference type="FunFam" id="3.90.70.10:FF:000177">
    <property type="entry name" value="Cysteine proteinase RD21A"/>
    <property type="match status" value="1"/>
</dbReference>
<dbReference type="Proteomes" id="UP000289340">
    <property type="component" value="Chromosome 11"/>
</dbReference>
<comment type="similarity">
    <text evidence="1">Belongs to the peptidase C1 family.</text>
</comment>
<evidence type="ECO:0000256" key="7">
    <source>
        <dbReference type="SAM" id="MobiDB-lite"/>
    </source>
</evidence>
<dbReference type="InterPro" id="IPR039417">
    <property type="entry name" value="Peptidase_C1A_papain-like"/>
</dbReference>
<keyword evidence="5" id="KW-1015">Disulfide bond</keyword>
<dbReference type="EMBL" id="QZWG01000011">
    <property type="protein sequence ID" value="RZB82416.1"/>
    <property type="molecule type" value="Genomic_DNA"/>
</dbReference>
<feature type="signal peptide" evidence="8">
    <location>
        <begin position="1"/>
        <end position="25"/>
    </location>
</feature>
<dbReference type="PANTHER" id="PTHR12411">
    <property type="entry name" value="CYSTEINE PROTEASE FAMILY C1-RELATED"/>
    <property type="match status" value="1"/>
</dbReference>
<organism evidence="12 13">
    <name type="scientific">Glycine soja</name>
    <name type="common">Wild soybean</name>
    <dbReference type="NCBI Taxonomy" id="3848"/>
    <lineage>
        <taxon>Eukaryota</taxon>
        <taxon>Viridiplantae</taxon>
        <taxon>Streptophyta</taxon>
        <taxon>Embryophyta</taxon>
        <taxon>Tracheophyta</taxon>
        <taxon>Spermatophyta</taxon>
        <taxon>Magnoliopsida</taxon>
        <taxon>eudicotyledons</taxon>
        <taxon>Gunneridae</taxon>
        <taxon>Pentapetalae</taxon>
        <taxon>rosids</taxon>
        <taxon>fabids</taxon>
        <taxon>Fabales</taxon>
        <taxon>Fabaceae</taxon>
        <taxon>Papilionoideae</taxon>
        <taxon>50 kb inversion clade</taxon>
        <taxon>NPAAA clade</taxon>
        <taxon>indigoferoid/millettioid clade</taxon>
        <taxon>Phaseoleae</taxon>
        <taxon>Glycine</taxon>
        <taxon>Glycine subgen. Soja</taxon>
    </lineage>
</organism>
<dbReference type="Pfam" id="PF00396">
    <property type="entry name" value="Granulin"/>
    <property type="match status" value="1"/>
</dbReference>
<dbReference type="InterPro" id="IPR013128">
    <property type="entry name" value="Peptidase_C1A"/>
</dbReference>
<feature type="domain" description="Peptidase C1A papain C-terminal" evidence="10">
    <location>
        <begin position="137"/>
        <end position="353"/>
    </location>
</feature>
<dbReference type="InterPro" id="IPR025661">
    <property type="entry name" value="Pept_asp_AS"/>
</dbReference>
<evidence type="ECO:0000256" key="3">
    <source>
        <dbReference type="ARBA" id="ARBA00022801"/>
    </source>
</evidence>
<reference evidence="12 13" key="1">
    <citation type="submission" date="2018-09" db="EMBL/GenBank/DDBJ databases">
        <title>A high-quality reference genome of wild soybean provides a powerful tool to mine soybean genomes.</title>
        <authorList>
            <person name="Xie M."/>
            <person name="Chung C.Y.L."/>
            <person name="Li M.-W."/>
            <person name="Wong F.-L."/>
            <person name="Chan T.-F."/>
            <person name="Lam H.-M."/>
        </authorList>
    </citation>
    <scope>NUCLEOTIDE SEQUENCE [LARGE SCALE GENOMIC DNA]</scope>
    <source>
        <strain evidence="13">cv. W05</strain>
        <tissue evidence="12">Hypocotyl of etiolated seedlings</tissue>
    </source>
</reference>
<keyword evidence="8" id="KW-0732">Signal</keyword>
<keyword evidence="13" id="KW-1185">Reference proteome</keyword>
<dbReference type="Gramene" id="XM_028333077.1">
    <property type="protein sequence ID" value="XP_028188878.1"/>
    <property type="gene ID" value="LOC114375301"/>
</dbReference>
<accession>A0A445I8R5</accession>
<dbReference type="InterPro" id="IPR000118">
    <property type="entry name" value="Granulin"/>
</dbReference>
<keyword evidence="4" id="KW-0788">Thiol protease</keyword>
<sequence length="517" mass="57479">MGCQLKTQLFLLFLVWGSWTFLCYGLPSEYSILALEIDKFPSEEGVIELFQRWKEENKKIYRSPDQEKLRFENFKRNLKYIAEKNSKRISPYGQSLGLNRFADMSNEEFKSKFTSKVKKPFSKRNGLSGKDHSCEDAPYSLDWRKKGVVTAVKDQGYCGCCWAFSSTGAIEGINAIVSGDLISLSEPELVDCDRTNDGCDGGHMDYAFEWVMHNGGIDTETNYPYSGADGTCNVAKEETKVIGIDGYYNVEQSDRSLLCATVKQPISAGIDGSSWDFQLYIGGIYDGDCSSDPDDIDHAILVVGYGSEGDEDYWIVKNSWGTSWGMEGYIYIRRNTNLKYGVCAINYMASYPTKEPTAPSPSSPPSPPSSPPPSPLTPPALPPPSPPATPPLSPPLPPATPPPLPPPPPSKCGQFSYCPAHETCCCLYEFFGFCLVYGCCEYKNAVCCIWTEYCCPSDYPICDIRDGLCLQKHGDLMGVAAKKIKKGRHKLPWTKFEQTEKTYHHLQTGRNAFAAVL</sequence>
<dbReference type="Gene3D" id="3.90.70.10">
    <property type="entry name" value="Cysteine proteinases"/>
    <property type="match status" value="1"/>
</dbReference>
<dbReference type="InterPro" id="IPR038765">
    <property type="entry name" value="Papain-like_cys_pep_sf"/>
</dbReference>
<dbReference type="SMR" id="A0A445I8R5"/>
<dbReference type="InterPro" id="IPR000169">
    <property type="entry name" value="Pept_cys_AS"/>
</dbReference>
<feature type="domain" description="Cathepsin propeptide inhibitor" evidence="11">
    <location>
        <begin position="50"/>
        <end position="109"/>
    </location>
</feature>
<feature type="domain" description="Granulins" evidence="9">
    <location>
        <begin position="412"/>
        <end position="469"/>
    </location>
</feature>
<dbReference type="InterPro" id="IPR013201">
    <property type="entry name" value="Prot_inhib_I29"/>
</dbReference>
<evidence type="ECO:0000259" key="9">
    <source>
        <dbReference type="SMART" id="SM00277"/>
    </source>
</evidence>
<dbReference type="InterPro" id="IPR000668">
    <property type="entry name" value="Peptidase_C1A_C"/>
</dbReference>
<dbReference type="PROSITE" id="PS00640">
    <property type="entry name" value="THIOL_PROTEASE_ASN"/>
    <property type="match status" value="1"/>
</dbReference>
<dbReference type="GO" id="GO:0008234">
    <property type="term" value="F:cysteine-type peptidase activity"/>
    <property type="evidence" value="ECO:0007669"/>
    <property type="project" value="UniProtKB-KW"/>
</dbReference>
<dbReference type="Pfam" id="PF00112">
    <property type="entry name" value="Peptidase_C1"/>
    <property type="match status" value="1"/>
</dbReference>
<dbReference type="SMART" id="SM00277">
    <property type="entry name" value="GRAN"/>
    <property type="match status" value="1"/>
</dbReference>
<evidence type="ECO:0000259" key="10">
    <source>
        <dbReference type="SMART" id="SM00645"/>
    </source>
</evidence>
<keyword evidence="2" id="KW-0645">Protease</keyword>
<evidence type="ECO:0000313" key="13">
    <source>
        <dbReference type="Proteomes" id="UP000289340"/>
    </source>
</evidence>
<dbReference type="SUPFAM" id="SSF57277">
    <property type="entry name" value="Granulin repeat"/>
    <property type="match status" value="1"/>
</dbReference>
<name>A0A445I8R5_GLYSO</name>
<keyword evidence="6" id="KW-0325">Glycoprotein</keyword>
<comment type="caution">
    <text evidence="12">The sequence shown here is derived from an EMBL/GenBank/DDBJ whole genome shotgun (WGS) entry which is preliminary data.</text>
</comment>
<evidence type="ECO:0000256" key="5">
    <source>
        <dbReference type="ARBA" id="ARBA00023157"/>
    </source>
</evidence>
<dbReference type="CDD" id="cd02248">
    <property type="entry name" value="Peptidase_C1A"/>
    <property type="match status" value="1"/>
</dbReference>
<evidence type="ECO:0000313" key="12">
    <source>
        <dbReference type="EMBL" id="RZB82416.1"/>
    </source>
</evidence>
<proteinExistence type="inferred from homology"/>
<dbReference type="InterPro" id="IPR037277">
    <property type="entry name" value="Granulin_sf"/>
</dbReference>
<dbReference type="FunFam" id="2.10.25.160:FF:000002">
    <property type="entry name" value="Cysteine protease 1"/>
    <property type="match status" value="1"/>
</dbReference>
<evidence type="ECO:0000256" key="8">
    <source>
        <dbReference type="SAM" id="SignalP"/>
    </source>
</evidence>
<protein>
    <submittedName>
        <fullName evidence="12">Cysteine proteinase RD21A</fullName>
    </submittedName>
</protein>